<keyword evidence="2" id="KW-0813">Transport</keyword>
<name>A0A5C8HNR7_9MICO</name>
<comment type="similarity">
    <text evidence="1 2">Belongs to the BioY family.</text>
</comment>
<dbReference type="PANTHER" id="PTHR34295">
    <property type="entry name" value="BIOTIN TRANSPORTER BIOY"/>
    <property type="match status" value="1"/>
</dbReference>
<gene>
    <name evidence="4" type="ORF">FVP60_01110</name>
</gene>
<dbReference type="GO" id="GO:0005886">
    <property type="term" value="C:plasma membrane"/>
    <property type="evidence" value="ECO:0007669"/>
    <property type="project" value="UniProtKB-SubCell"/>
</dbReference>
<feature type="transmembrane region" description="Helical" evidence="3">
    <location>
        <begin position="133"/>
        <end position="156"/>
    </location>
</feature>
<dbReference type="GO" id="GO:0015225">
    <property type="term" value="F:biotin transmembrane transporter activity"/>
    <property type="evidence" value="ECO:0007669"/>
    <property type="project" value="UniProtKB-UniRule"/>
</dbReference>
<evidence type="ECO:0000256" key="2">
    <source>
        <dbReference type="PIRNR" id="PIRNR016661"/>
    </source>
</evidence>
<proteinExistence type="inferred from homology"/>
<dbReference type="PANTHER" id="PTHR34295:SF1">
    <property type="entry name" value="BIOTIN TRANSPORTER BIOY"/>
    <property type="match status" value="1"/>
</dbReference>
<feature type="transmembrane region" description="Helical" evidence="3">
    <location>
        <begin position="168"/>
        <end position="198"/>
    </location>
</feature>
<evidence type="ECO:0000256" key="1">
    <source>
        <dbReference type="ARBA" id="ARBA00010692"/>
    </source>
</evidence>
<keyword evidence="2" id="KW-1003">Cell membrane</keyword>
<comment type="caution">
    <text evidence="4">The sequence shown here is derived from an EMBL/GenBank/DDBJ whole genome shotgun (WGS) entry which is preliminary data.</text>
</comment>
<keyword evidence="5" id="KW-1185">Reference proteome</keyword>
<dbReference type="AlphaFoldDB" id="A0A5C8HNR7"/>
<evidence type="ECO:0000313" key="4">
    <source>
        <dbReference type="EMBL" id="TXK05625.1"/>
    </source>
</evidence>
<dbReference type="Proteomes" id="UP000321196">
    <property type="component" value="Unassembled WGS sequence"/>
</dbReference>
<dbReference type="RefSeq" id="WP_147824436.1">
    <property type="nucleotide sequence ID" value="NZ_BAAARG010000001.1"/>
</dbReference>
<dbReference type="InterPro" id="IPR003784">
    <property type="entry name" value="BioY"/>
</dbReference>
<keyword evidence="3" id="KW-1133">Transmembrane helix</keyword>
<feature type="transmembrane region" description="Helical" evidence="3">
    <location>
        <begin position="78"/>
        <end position="101"/>
    </location>
</feature>
<dbReference type="EMBL" id="VRSW01000001">
    <property type="protein sequence ID" value="TXK05625.1"/>
    <property type="molecule type" value="Genomic_DNA"/>
</dbReference>
<feature type="transmembrane region" description="Helical" evidence="3">
    <location>
        <begin position="50"/>
        <end position="71"/>
    </location>
</feature>
<keyword evidence="3" id="KW-0812">Transmembrane</keyword>
<reference evidence="4 5" key="1">
    <citation type="submission" date="2019-08" db="EMBL/GenBank/DDBJ databases">
        <authorList>
            <person name="Dong K."/>
        </authorList>
    </citation>
    <scope>NUCLEOTIDE SEQUENCE [LARGE SCALE GENOMIC DNA]</scope>
    <source>
        <strain evidence="4 5">M4-8</strain>
    </source>
</reference>
<protein>
    <recommendedName>
        <fullName evidence="2">Biotin transporter</fullName>
    </recommendedName>
</protein>
<feature type="transmembrane region" description="Helical" evidence="3">
    <location>
        <begin position="107"/>
        <end position="124"/>
    </location>
</feature>
<evidence type="ECO:0000256" key="3">
    <source>
        <dbReference type="SAM" id="Phobius"/>
    </source>
</evidence>
<feature type="transmembrane region" description="Helical" evidence="3">
    <location>
        <begin position="26"/>
        <end position="44"/>
    </location>
</feature>
<accession>A0A5C8HNR7</accession>
<comment type="subcellular location">
    <subcellularLocation>
        <location evidence="2">Cell membrane</location>
        <topology evidence="2">Multi-pass membrane protein</topology>
    </subcellularLocation>
</comment>
<dbReference type="OrthoDB" id="1496139at2"/>
<sequence length="209" mass="21121">MSTLTVSPRGPLAGALPRPSSRARAFALDAALVVAGAAVVALLAQAEIPLWPVPITGQTLAVVLVGASLGVRRGGMALLTYLLAGLAGLPVFAGFSGSIAAVASPSFGFIVGFIPAAMVAGYAAQRAWDRRPLIAFAAFVAASIVPFLIGVPYMAFILNTVMGAELSVAQIFAAGVTPFIVGGLIKAAIAAAVIPLAWRGVAALDRDRD</sequence>
<dbReference type="PIRSF" id="PIRSF016661">
    <property type="entry name" value="BioY"/>
    <property type="match status" value="1"/>
</dbReference>
<keyword evidence="2 3" id="KW-0472">Membrane</keyword>
<evidence type="ECO:0000313" key="5">
    <source>
        <dbReference type="Proteomes" id="UP000321196"/>
    </source>
</evidence>
<organism evidence="4 5">
    <name type="scientific">Microbacterium mitrae</name>
    <dbReference type="NCBI Taxonomy" id="664640"/>
    <lineage>
        <taxon>Bacteria</taxon>
        <taxon>Bacillati</taxon>
        <taxon>Actinomycetota</taxon>
        <taxon>Actinomycetes</taxon>
        <taxon>Micrococcales</taxon>
        <taxon>Microbacteriaceae</taxon>
        <taxon>Microbacterium</taxon>
    </lineage>
</organism>
<dbReference type="Gene3D" id="1.10.1760.20">
    <property type="match status" value="1"/>
</dbReference>
<dbReference type="Pfam" id="PF02632">
    <property type="entry name" value="BioY"/>
    <property type="match status" value="1"/>
</dbReference>